<dbReference type="PROSITE" id="PS50853">
    <property type="entry name" value="FN3"/>
    <property type="match status" value="1"/>
</dbReference>
<dbReference type="EMBL" id="CAJPWZ010000743">
    <property type="protein sequence ID" value="CAG2200362.1"/>
    <property type="molecule type" value="Genomic_DNA"/>
</dbReference>
<dbReference type="OrthoDB" id="6234674at2759"/>
<keyword evidence="1" id="KW-1133">Transmembrane helix</keyword>
<dbReference type="Gene3D" id="2.60.40.10">
    <property type="entry name" value="Immunoglobulins"/>
    <property type="match status" value="1"/>
</dbReference>
<accession>A0A8S3R040</accession>
<name>A0A8S3R040_MYTED</name>
<proteinExistence type="predicted"/>
<evidence type="ECO:0000259" key="2">
    <source>
        <dbReference type="PROSITE" id="PS50853"/>
    </source>
</evidence>
<dbReference type="InterPro" id="IPR003961">
    <property type="entry name" value="FN3_dom"/>
</dbReference>
<evidence type="ECO:0000313" key="4">
    <source>
        <dbReference type="Proteomes" id="UP000683360"/>
    </source>
</evidence>
<feature type="domain" description="Fibronectin type-III" evidence="2">
    <location>
        <begin position="61"/>
        <end position="161"/>
    </location>
</feature>
<dbReference type="Pfam" id="PF00041">
    <property type="entry name" value="fn3"/>
    <property type="match status" value="1"/>
</dbReference>
<dbReference type="CDD" id="cd00063">
    <property type="entry name" value="FN3"/>
    <property type="match status" value="1"/>
</dbReference>
<evidence type="ECO:0000313" key="3">
    <source>
        <dbReference type="EMBL" id="CAG2200362.1"/>
    </source>
</evidence>
<dbReference type="AlphaFoldDB" id="A0A8S3R040"/>
<protein>
    <recommendedName>
        <fullName evidence="2">Fibronectin type-III domain-containing protein</fullName>
    </recommendedName>
</protein>
<gene>
    <name evidence="3" type="ORF">MEDL_15029</name>
</gene>
<dbReference type="SUPFAM" id="SSF49265">
    <property type="entry name" value="Fibronectin type III"/>
    <property type="match status" value="1"/>
</dbReference>
<dbReference type="InterPro" id="IPR036116">
    <property type="entry name" value="FN3_sf"/>
</dbReference>
<organism evidence="3 4">
    <name type="scientific">Mytilus edulis</name>
    <name type="common">Blue mussel</name>
    <dbReference type="NCBI Taxonomy" id="6550"/>
    <lineage>
        <taxon>Eukaryota</taxon>
        <taxon>Metazoa</taxon>
        <taxon>Spiralia</taxon>
        <taxon>Lophotrochozoa</taxon>
        <taxon>Mollusca</taxon>
        <taxon>Bivalvia</taxon>
        <taxon>Autobranchia</taxon>
        <taxon>Pteriomorphia</taxon>
        <taxon>Mytilida</taxon>
        <taxon>Mytiloidea</taxon>
        <taxon>Mytilidae</taxon>
        <taxon>Mytilinae</taxon>
        <taxon>Mytilus</taxon>
    </lineage>
</organism>
<dbReference type="Proteomes" id="UP000683360">
    <property type="component" value="Unassembled WGS sequence"/>
</dbReference>
<comment type="caution">
    <text evidence="3">The sequence shown here is derived from an EMBL/GenBank/DDBJ whole genome shotgun (WGS) entry which is preliminary data.</text>
</comment>
<keyword evidence="1" id="KW-0472">Membrane</keyword>
<dbReference type="SMART" id="SM00060">
    <property type="entry name" value="FN3"/>
    <property type="match status" value="1"/>
</dbReference>
<dbReference type="InterPro" id="IPR013783">
    <property type="entry name" value="Ig-like_fold"/>
</dbReference>
<reference evidence="3" key="1">
    <citation type="submission" date="2021-03" db="EMBL/GenBank/DDBJ databases">
        <authorList>
            <person name="Bekaert M."/>
        </authorList>
    </citation>
    <scope>NUCLEOTIDE SEQUENCE</scope>
</reference>
<evidence type="ECO:0000256" key="1">
    <source>
        <dbReference type="SAM" id="Phobius"/>
    </source>
</evidence>
<keyword evidence="4" id="KW-1185">Reference proteome</keyword>
<feature type="transmembrane region" description="Helical" evidence="1">
    <location>
        <begin position="172"/>
        <end position="198"/>
    </location>
</feature>
<keyword evidence="1" id="KW-0812">Transmembrane</keyword>
<sequence length="339" mass="39200">MVLGGYDVHKCNLKITKVLPDDDGSYICQYIISDIIHIDEYNVVVTEFTTDTDCPQYISDLPESPKNLSAVFNSTTIVVYWQPGFDGGHPQRFYIEYRPETRSEWEVVGPLSQSNFTIDQELKYTLNHVLFAKKYYIRMYADNVVGQSNYTHLFCVEVEAINCSYNSEKYHYVVWQIISILLGGILILSMCLNMYCLLTRKTNSENPQESQYYDIQPINDININSASIQGVQNYLQETESSVYILSEQGTDSITSSFQKATSSESSVRSLSNLLLNENDYENPYQTIDHENSEINPYRIITSDRYQNTTVFKQIYKLTTLNMPLKMTRKRSLGYYLQKC</sequence>